<dbReference type="PANTHER" id="PTHR15668">
    <property type="entry name" value="JM1 PROTEIN"/>
    <property type="match status" value="1"/>
</dbReference>
<evidence type="ECO:0000256" key="5">
    <source>
        <dbReference type="SAM" id="Phobius"/>
    </source>
</evidence>
<evidence type="ECO:0000256" key="4">
    <source>
        <dbReference type="SAM" id="MobiDB-lite"/>
    </source>
</evidence>
<comment type="similarity">
    <text evidence="1">Belongs to the CCDC22 family.</text>
</comment>
<dbReference type="GeneTree" id="ENSGT00390000003809"/>
<dbReference type="PANTHER" id="PTHR15668:SF4">
    <property type="entry name" value="COILED-COIL DOMAIN-CONTAINING PROTEIN 22"/>
    <property type="match status" value="1"/>
</dbReference>
<keyword evidence="5" id="KW-1133">Transmembrane helix</keyword>
<feature type="compositionally biased region" description="Pro residues" evidence="4">
    <location>
        <begin position="231"/>
        <end position="242"/>
    </location>
</feature>
<feature type="transmembrane region" description="Helical" evidence="5">
    <location>
        <begin position="389"/>
        <end position="410"/>
    </location>
</feature>
<feature type="transmembrane region" description="Helical" evidence="5">
    <location>
        <begin position="292"/>
        <end position="319"/>
    </location>
</feature>
<dbReference type="Ensembl" id="ENSTGUT00000036338.1">
    <property type="protein sequence ID" value="ENSTGUP00000034387.1"/>
    <property type="gene ID" value="ENSTGUG00000029683.1"/>
</dbReference>
<dbReference type="Gene3D" id="6.20.60.10">
    <property type="match status" value="1"/>
</dbReference>
<evidence type="ECO:0000313" key="8">
    <source>
        <dbReference type="Ensembl" id="ENSTGUP00000034387.1"/>
    </source>
</evidence>
<dbReference type="GO" id="GO:0097602">
    <property type="term" value="F:cullin family protein binding"/>
    <property type="evidence" value="ECO:0007669"/>
    <property type="project" value="TreeGrafter"/>
</dbReference>
<evidence type="ECO:0000259" key="7">
    <source>
        <dbReference type="Pfam" id="PF21674"/>
    </source>
</evidence>
<sequence>MEEVDKILIHSLRQAGTAVPPEVQSVRELSPELVVEAAVRCLRAVRPSLGAPLSPRLPPGISARFRLASELAAACQELGFGGDVGYQTFLYSSEHDTRRLLLFLVEKLPRDEGERGAEPPGKSGALLRAIGARIREQLGTPWVPPLCRTPSLQRLQGTAHLQPFTTCPLVLPQSGGPPELQEYFGGAAPPVPAQPPRSGQSPPALLETHAAQLGARHEWEAELGGPGLAPRLPPQVRPPGSPPGFGGVPLGVPSGVGGAVLGSLGLVWGFFWGCFGDVSGSLGAVLGLFQEFLGIVLGIFGVCMGGLFRGFLGAVSGIFGGCFGDCKGGWFGDFLGPFWTFLGAVLGIFGDCFRDFWGLFLGICGGCFRDFWGLFLGTCGSCFGDFWGLFQRFFGGLFCGFLGALLGIAWGDVLGTLGGCVGDFLGGCFRDFWGYFGDFGGPVWGILGAVSGNFGGCLGGPSSSAPPFSAPQEYLERKRLRARLRALESLRQACPPHPQGPPQGPPLDPAWLQGAFGAGGVGGALPKGSRFTRTQHLTHQQDPQVLLQQIQAAAETLQPPEGPEEGSRAAALEAALAGLEAELERCRGRLRGAQLSLSQVEAEVQQGQGALGGLQDSLRLRARALELLPDAQNNLAKLQLVVESSSRRIVSLAGQWERHRGPLLAEYRQLRALRDSAQRESSRRLAETRALLQRSRAAAEEARRKESLHGQLVAELAALPRDVSRAVYTQRILEIVGNIRKQKEEIGKILEDTRALQKEINALVGKLERTFSVTDELLFKDAKRDEVVRKAYKYLAALHENCAPSPPLGDPEQELELRPGQFDIVLCADVTEANGPSGGLPALLRSRGVPVLLRRLPVGDFLWVAREKDPPAGGWGLCDHAPSAGCDRGGGA</sequence>
<evidence type="ECO:0000256" key="3">
    <source>
        <dbReference type="SAM" id="Coils"/>
    </source>
</evidence>
<evidence type="ECO:0000256" key="2">
    <source>
        <dbReference type="ARBA" id="ARBA00016694"/>
    </source>
</evidence>
<dbReference type="InterPro" id="IPR048349">
    <property type="entry name" value="CCDC22_N"/>
</dbReference>
<dbReference type="GO" id="GO:2000060">
    <property type="term" value="P:positive regulation of ubiquitin-dependent protein catabolic process"/>
    <property type="evidence" value="ECO:0007669"/>
    <property type="project" value="TreeGrafter"/>
</dbReference>
<dbReference type="AlphaFoldDB" id="A0A674HHB5"/>
<feature type="domain" description="CCDC22 coiled-coil" evidence="6">
    <location>
        <begin position="128"/>
        <end position="235"/>
    </location>
</feature>
<accession>A0A674HHB5</accession>
<dbReference type="InterPro" id="IPR008530">
    <property type="entry name" value="CCDC22"/>
</dbReference>
<reference evidence="8" key="2">
    <citation type="submission" date="2025-09" db="UniProtKB">
        <authorList>
            <consortium name="Ensembl"/>
        </authorList>
    </citation>
    <scope>IDENTIFICATION</scope>
</reference>
<keyword evidence="5" id="KW-0812">Transmembrane</keyword>
<feature type="region of interest" description="Disordered" evidence="4">
    <location>
        <begin position="224"/>
        <end position="244"/>
    </location>
</feature>
<name>A0A674HHB5_TAEGU</name>
<keyword evidence="9" id="KW-1185">Reference proteome</keyword>
<feature type="coiled-coil region" evidence="3">
    <location>
        <begin position="569"/>
        <end position="603"/>
    </location>
</feature>
<reference evidence="8" key="1">
    <citation type="submission" date="2025-08" db="UniProtKB">
        <authorList>
            <consortium name="Ensembl"/>
        </authorList>
    </citation>
    <scope>IDENTIFICATION</scope>
</reference>
<evidence type="ECO:0000256" key="1">
    <source>
        <dbReference type="ARBA" id="ARBA00006438"/>
    </source>
</evidence>
<dbReference type="Pfam" id="PF21674">
    <property type="entry name" value="CCDC22_N"/>
    <property type="match status" value="1"/>
</dbReference>
<feature type="domain" description="CCDC22 coiled-coil" evidence="6">
    <location>
        <begin position="470"/>
        <end position="803"/>
    </location>
</feature>
<evidence type="ECO:0000313" key="9">
    <source>
        <dbReference type="Proteomes" id="UP000007754"/>
    </source>
</evidence>
<dbReference type="InterPro" id="IPR048348">
    <property type="entry name" value="CCDC22_CC"/>
</dbReference>
<dbReference type="InParanoid" id="A0A674HHB5"/>
<dbReference type="Pfam" id="PF05667">
    <property type="entry name" value="CCDC22_CC"/>
    <property type="match status" value="2"/>
</dbReference>
<feature type="transmembrane region" description="Helical" evidence="5">
    <location>
        <begin position="356"/>
        <end position="377"/>
    </location>
</feature>
<organism evidence="8 9">
    <name type="scientific">Taeniopygia guttata</name>
    <name type="common">Zebra finch</name>
    <name type="synonym">Poephila guttata</name>
    <dbReference type="NCBI Taxonomy" id="59729"/>
    <lineage>
        <taxon>Eukaryota</taxon>
        <taxon>Metazoa</taxon>
        <taxon>Chordata</taxon>
        <taxon>Craniata</taxon>
        <taxon>Vertebrata</taxon>
        <taxon>Euteleostomi</taxon>
        <taxon>Archelosauria</taxon>
        <taxon>Archosauria</taxon>
        <taxon>Dinosauria</taxon>
        <taxon>Saurischia</taxon>
        <taxon>Theropoda</taxon>
        <taxon>Coelurosauria</taxon>
        <taxon>Aves</taxon>
        <taxon>Neognathae</taxon>
        <taxon>Neoaves</taxon>
        <taxon>Telluraves</taxon>
        <taxon>Australaves</taxon>
        <taxon>Passeriformes</taxon>
        <taxon>Passeroidea</taxon>
        <taxon>Estrildidae</taxon>
        <taxon>Estrildinae</taxon>
        <taxon>Taeniopygia</taxon>
    </lineage>
</organism>
<keyword evidence="3" id="KW-0175">Coiled coil</keyword>
<protein>
    <recommendedName>
        <fullName evidence="2">Coiled-coil domain-containing protein 22</fullName>
    </recommendedName>
</protein>
<dbReference type="Proteomes" id="UP000007754">
    <property type="component" value="Unplaced"/>
</dbReference>
<evidence type="ECO:0000259" key="6">
    <source>
        <dbReference type="Pfam" id="PF05667"/>
    </source>
</evidence>
<keyword evidence="5" id="KW-0472">Membrane</keyword>
<feature type="transmembrane region" description="Helical" evidence="5">
    <location>
        <begin position="331"/>
        <end position="350"/>
    </location>
</feature>
<feature type="domain" description="CCDC22 N-terminal" evidence="7">
    <location>
        <begin position="1"/>
        <end position="109"/>
    </location>
</feature>
<proteinExistence type="inferred from homology"/>